<feature type="repeat" description="WD" evidence="5">
    <location>
        <begin position="1063"/>
        <end position="1104"/>
    </location>
</feature>
<gene>
    <name evidence="9" type="primary">pknB_1</name>
    <name evidence="9" type="ORF">Mal64_02530</name>
</gene>
<keyword evidence="1 5" id="KW-0853">WD repeat</keyword>
<comment type="caution">
    <text evidence="9">The sequence shown here is derived from an EMBL/GenBank/DDBJ whole genome shotgun (WGS) entry which is preliminary data.</text>
</comment>
<feature type="repeat" description="WD" evidence="5">
    <location>
        <begin position="1547"/>
        <end position="1588"/>
    </location>
</feature>
<accession>A0A5C5ZSW5</accession>
<feature type="repeat" description="WD" evidence="5">
    <location>
        <begin position="826"/>
        <end position="867"/>
    </location>
</feature>
<evidence type="ECO:0000256" key="7">
    <source>
        <dbReference type="SAM" id="MobiDB-lite"/>
    </source>
</evidence>
<evidence type="ECO:0000256" key="5">
    <source>
        <dbReference type="PROSITE-ProRule" id="PRU00221"/>
    </source>
</evidence>
<keyword evidence="9" id="KW-0808">Transferase</keyword>
<feature type="repeat" description="WD" evidence="5">
    <location>
        <begin position="974"/>
        <end position="1015"/>
    </location>
</feature>
<evidence type="ECO:0000256" key="6">
    <source>
        <dbReference type="PROSITE-ProRule" id="PRU10141"/>
    </source>
</evidence>
<dbReference type="SMART" id="SM00220">
    <property type="entry name" value="S_TKc"/>
    <property type="match status" value="1"/>
</dbReference>
<feature type="region of interest" description="Disordered" evidence="7">
    <location>
        <begin position="171"/>
        <end position="191"/>
    </location>
</feature>
<dbReference type="PROSITE" id="PS50294">
    <property type="entry name" value="WD_REPEATS_REGION"/>
    <property type="match status" value="14"/>
</dbReference>
<evidence type="ECO:0000256" key="3">
    <source>
        <dbReference type="ARBA" id="ARBA00022741"/>
    </source>
</evidence>
<dbReference type="PROSITE" id="PS00107">
    <property type="entry name" value="PROTEIN_KINASE_ATP"/>
    <property type="match status" value="1"/>
</dbReference>
<protein>
    <submittedName>
        <fullName evidence="9">Serine/threonine-protein kinase PknB</fullName>
        <ecNumber evidence="9">2.7.11.1</ecNumber>
    </submittedName>
</protein>
<dbReference type="EC" id="2.7.11.1" evidence="9"/>
<dbReference type="InterPro" id="IPR020472">
    <property type="entry name" value="WD40_PAC1"/>
</dbReference>
<dbReference type="CDD" id="cd14014">
    <property type="entry name" value="STKc_PknB_like"/>
    <property type="match status" value="1"/>
</dbReference>
<keyword evidence="9" id="KW-0418">Kinase</keyword>
<dbReference type="CDD" id="cd00200">
    <property type="entry name" value="WD40"/>
    <property type="match status" value="3"/>
</dbReference>
<organism evidence="9 10">
    <name type="scientific">Pseudobythopirellula maris</name>
    <dbReference type="NCBI Taxonomy" id="2527991"/>
    <lineage>
        <taxon>Bacteria</taxon>
        <taxon>Pseudomonadati</taxon>
        <taxon>Planctomycetota</taxon>
        <taxon>Planctomycetia</taxon>
        <taxon>Pirellulales</taxon>
        <taxon>Lacipirellulaceae</taxon>
        <taxon>Pseudobythopirellula</taxon>
    </lineage>
</organism>
<feature type="domain" description="Protein kinase" evidence="8">
    <location>
        <begin position="206"/>
        <end position="473"/>
    </location>
</feature>
<dbReference type="OrthoDB" id="9765809at2"/>
<evidence type="ECO:0000259" key="8">
    <source>
        <dbReference type="PROSITE" id="PS50011"/>
    </source>
</evidence>
<dbReference type="InterPro" id="IPR000719">
    <property type="entry name" value="Prot_kinase_dom"/>
</dbReference>
<dbReference type="EMBL" id="SJPQ01000001">
    <property type="protein sequence ID" value="TWT89871.1"/>
    <property type="molecule type" value="Genomic_DNA"/>
</dbReference>
<evidence type="ECO:0000256" key="1">
    <source>
        <dbReference type="ARBA" id="ARBA00022574"/>
    </source>
</evidence>
<feature type="repeat" description="WD" evidence="5">
    <location>
        <begin position="791"/>
        <end position="825"/>
    </location>
</feature>
<feature type="repeat" description="WD" evidence="5">
    <location>
        <begin position="916"/>
        <end position="948"/>
    </location>
</feature>
<feature type="repeat" description="WD" evidence="5">
    <location>
        <begin position="1188"/>
        <end position="1218"/>
    </location>
</feature>
<dbReference type="SUPFAM" id="SSF50998">
    <property type="entry name" value="Quinoprotein alcohol dehydrogenase-like"/>
    <property type="match status" value="2"/>
</dbReference>
<dbReference type="Pfam" id="PF00069">
    <property type="entry name" value="Pkinase"/>
    <property type="match status" value="1"/>
</dbReference>
<feature type="repeat" description="WD" evidence="5">
    <location>
        <begin position="1232"/>
        <end position="1273"/>
    </location>
</feature>
<dbReference type="PANTHER" id="PTHR44129">
    <property type="entry name" value="WD REPEAT-CONTAINING PROTEIN POP1"/>
    <property type="match status" value="1"/>
</dbReference>
<dbReference type="Gene3D" id="1.10.510.10">
    <property type="entry name" value="Transferase(Phosphotransferase) domain 1"/>
    <property type="match status" value="1"/>
</dbReference>
<dbReference type="InterPro" id="IPR036322">
    <property type="entry name" value="WD40_repeat_dom_sf"/>
</dbReference>
<feature type="repeat" description="WD" evidence="5">
    <location>
        <begin position="1462"/>
        <end position="1503"/>
    </location>
</feature>
<feature type="region of interest" description="Disordered" evidence="7">
    <location>
        <begin position="626"/>
        <end position="650"/>
    </location>
</feature>
<dbReference type="InterPro" id="IPR050349">
    <property type="entry name" value="WD_LIS1/nudF_dynein_reg"/>
</dbReference>
<dbReference type="InterPro" id="IPR019775">
    <property type="entry name" value="WD40_repeat_CS"/>
</dbReference>
<dbReference type="PROSITE" id="PS00678">
    <property type="entry name" value="WD_REPEATS_1"/>
    <property type="match status" value="7"/>
</dbReference>
<keyword evidence="4 6" id="KW-0067">ATP-binding</keyword>
<feature type="compositionally biased region" description="Basic and acidic residues" evidence="7">
    <location>
        <begin position="639"/>
        <end position="650"/>
    </location>
</feature>
<feature type="compositionally biased region" description="Polar residues" evidence="7">
    <location>
        <begin position="171"/>
        <end position="188"/>
    </location>
</feature>
<dbReference type="Pfam" id="PF00400">
    <property type="entry name" value="WD40"/>
    <property type="match status" value="16"/>
</dbReference>
<proteinExistence type="predicted"/>
<feature type="repeat" description="WD" evidence="5">
    <location>
        <begin position="1589"/>
        <end position="1630"/>
    </location>
</feature>
<dbReference type="GO" id="GO:0004674">
    <property type="term" value="F:protein serine/threonine kinase activity"/>
    <property type="evidence" value="ECO:0007669"/>
    <property type="project" value="UniProtKB-EC"/>
</dbReference>
<dbReference type="Proteomes" id="UP000315440">
    <property type="component" value="Unassembled WGS sequence"/>
</dbReference>
<feature type="repeat" description="WD" evidence="5">
    <location>
        <begin position="868"/>
        <end position="899"/>
    </location>
</feature>
<dbReference type="InterPro" id="IPR011047">
    <property type="entry name" value="Quinoprotein_ADH-like_sf"/>
</dbReference>
<dbReference type="InterPro" id="IPR015943">
    <property type="entry name" value="WD40/YVTN_repeat-like_dom_sf"/>
</dbReference>
<evidence type="ECO:0000256" key="4">
    <source>
        <dbReference type="ARBA" id="ARBA00022840"/>
    </source>
</evidence>
<dbReference type="InterPro" id="IPR008271">
    <property type="entry name" value="Ser/Thr_kinase_AS"/>
</dbReference>
<sequence length="1685" mass="178722">MPVCPFCQTELDDRAAACPACGRTPPDDASSDAGRTVEFSGESTVDFDAPIIPDEATEGSPEKQKNATVTGADATVEFDELRLDGADEGATVELPPGRQTHSGAGDATVDYATLDGVGPAGDGEASLDFETLESDDELGLRMTGEWAAAAEASEGKTGATLRAALGRTVGGQRSTLPIKSRSLQSTSDVKPRSLTGAVEGIEAPDYELLDMLGQGGMGVVYSARQSSIARTVAVKMLKPGGKGSKSGSGDAEAAAARDKFISEAVVTGELEHPNIVPIYDLGANAKGALFYSMKRVKGTPWDEVLTKKTLAENVGILMRVADAVAFAHAGGVVHRDLKPENVMLGDYGEVLVMDWGLARVNESFRSAGSVVQSDSLGGTPAYMAPEMARGPVETIDARSDIYLLGAMLFEVVTGDPPHTGKDVMQCLMAAARNEIVETDKRGELIEIALRAMATKPSDRYPTVKAFQAAVERYQAHSESLALTTNAQRNLELAAERADYEIFARALFGFEEAIALWEGNTRAATLANDARLAYARCAFGNEDYDLAASLLTTDGEPTDEAASLLAEVNRAKAERAARQRRLRNAKLLALGLVLLLIGGGTYSYLEISKQKNEAVAQRERAEENAELAQKNEAEAVAQKNEADRQRGIADDNAERARLNAEQAERNAEEANRQRLVAEQEEAKAVAAEESERYEAYVARIGLAAAKIDENAFDYAADLLKDCPAELRHWEWGRLRYLCDLDERTFTLPAPADAVAYSPDGLRVASGDWSGQAAVRDAATGKVLLAFRQGQYVHAVAFSPDGRWLATGSSDGKARVVDAATGDIVRTLTGHDEAVLTVAFSPDGLRLATGGYDNTARVWDLATGRQTAKLEGHNWWVWDAEFSPDGQFLVTASQDGKAIVWRRSGADSGPFDERAAEFDGHSGPVYAAAFSPTGDRVATAGYDGAVCVWDPERVRPVDIDRRLDGLPDPPHDYLRIEGHDKAVRAVAFSPDGRHVASGSHDNTVKLWDARTGAPIKTLRGHGGRVRGVAYSPDGSHVASAGHDARIRVWDVAAYAESRVMRGKVLDGHADAVLAARFSADGSQVLTASRDRTAVLWDADSAEPLRGFSEGHEFLASSAVMFDGGRMLATGAGDNTVRLWSVATGAETQALTGTGRSGALAVSADGRTIATGGPNRGVRLWNTGGELQESLAGHEADVTAVAFSGADLLATGDERGRILLWRQASEGGWRQERELVGHSRAVTALRFTPGGERLVSSSGDLTCAQWDPSTGRELLSLVLKHPDWVSALDLSADGRLALTACDDGVARLWRLDDGRLLAEQPLKLPSGEAAVFSAVDLAANGRRALLTSAAAAAVYEWRLAPGAERAFEQLIDFDQGAGYVWAARYAGQNEEDRGDGGARRVITVGGNDARLWRLDPLQITMRFSAHGAVASADLSPDGRRVATGSWDQSVKLWDAATGSALLKLNDAHQGGINGVRFSPDGSELLTCGDDGVARRWDASTGKRNGPELRVHRGRVLDAIYFPTGDRVLTVSADGAAAISSTATGESQFTLEGHAWAVLCGAVSRDGHWVVTGSEDNTARVWDATTGETRAELLGHTAGVSSVAISPDGRRVLTGGRDNAVKLWDAATGKEILSLAGHTQEVTAVGFAPDGLTALTASRDGAAILWPADSWGSGQAGAGAQASRGPSAR</sequence>
<evidence type="ECO:0000313" key="10">
    <source>
        <dbReference type="Proteomes" id="UP000315440"/>
    </source>
</evidence>
<dbReference type="PROSITE" id="PS50082">
    <property type="entry name" value="WD_REPEATS_2"/>
    <property type="match status" value="16"/>
</dbReference>
<dbReference type="Gene3D" id="2.130.10.10">
    <property type="entry name" value="YVTN repeat-like/Quinoprotein amine dehydrogenase"/>
    <property type="match status" value="7"/>
</dbReference>
<dbReference type="SUPFAM" id="SSF56112">
    <property type="entry name" value="Protein kinase-like (PK-like)"/>
    <property type="match status" value="1"/>
</dbReference>
<dbReference type="PROSITE" id="PS50011">
    <property type="entry name" value="PROTEIN_KINASE_DOM"/>
    <property type="match status" value="1"/>
</dbReference>
<keyword evidence="10" id="KW-1185">Reference proteome</keyword>
<evidence type="ECO:0000313" key="9">
    <source>
        <dbReference type="EMBL" id="TWT89871.1"/>
    </source>
</evidence>
<feature type="repeat" description="WD" evidence="5">
    <location>
        <begin position="1426"/>
        <end position="1460"/>
    </location>
</feature>
<feature type="repeat" description="WD" evidence="5">
    <location>
        <begin position="1106"/>
        <end position="1147"/>
    </location>
</feature>
<feature type="repeat" description="WD" evidence="5">
    <location>
        <begin position="1631"/>
        <end position="1662"/>
    </location>
</feature>
<dbReference type="PROSITE" id="PS00108">
    <property type="entry name" value="PROTEIN_KINASE_ST"/>
    <property type="match status" value="1"/>
</dbReference>
<keyword evidence="3 6" id="KW-0547">Nucleotide-binding</keyword>
<dbReference type="PRINTS" id="PR00320">
    <property type="entry name" value="GPROTEINBRPT"/>
</dbReference>
<dbReference type="InterPro" id="IPR011009">
    <property type="entry name" value="Kinase-like_dom_sf"/>
</dbReference>
<feature type="repeat" description="WD" evidence="5">
    <location>
        <begin position="1016"/>
        <end position="1057"/>
    </location>
</feature>
<dbReference type="InterPro" id="IPR017441">
    <property type="entry name" value="Protein_kinase_ATP_BS"/>
</dbReference>
<reference evidence="9 10" key="1">
    <citation type="submission" date="2019-02" db="EMBL/GenBank/DDBJ databases">
        <title>Deep-cultivation of Planctomycetes and their phenomic and genomic characterization uncovers novel biology.</title>
        <authorList>
            <person name="Wiegand S."/>
            <person name="Jogler M."/>
            <person name="Boedeker C."/>
            <person name="Pinto D."/>
            <person name="Vollmers J."/>
            <person name="Rivas-Marin E."/>
            <person name="Kohn T."/>
            <person name="Peeters S.H."/>
            <person name="Heuer A."/>
            <person name="Rast P."/>
            <person name="Oberbeckmann S."/>
            <person name="Bunk B."/>
            <person name="Jeske O."/>
            <person name="Meyerdierks A."/>
            <person name="Storesund J.E."/>
            <person name="Kallscheuer N."/>
            <person name="Luecker S."/>
            <person name="Lage O.M."/>
            <person name="Pohl T."/>
            <person name="Merkel B.J."/>
            <person name="Hornburger P."/>
            <person name="Mueller R.-W."/>
            <person name="Bruemmer F."/>
            <person name="Labrenz M."/>
            <person name="Spormann A.M."/>
            <person name="Op Den Camp H."/>
            <person name="Overmann J."/>
            <person name="Amann R."/>
            <person name="Jetten M.S.M."/>
            <person name="Mascher T."/>
            <person name="Medema M.H."/>
            <person name="Devos D.P."/>
            <person name="Kaster A.-K."/>
            <person name="Ovreas L."/>
            <person name="Rohde M."/>
            <person name="Galperin M.Y."/>
            <person name="Jogler C."/>
        </authorList>
    </citation>
    <scope>NUCLEOTIDE SEQUENCE [LARGE SCALE GENOMIC DNA]</scope>
    <source>
        <strain evidence="9 10">Mal64</strain>
    </source>
</reference>
<feature type="repeat" description="WD" evidence="5">
    <location>
        <begin position="1275"/>
        <end position="1316"/>
    </location>
</feature>
<dbReference type="Gene3D" id="3.30.200.20">
    <property type="entry name" value="Phosphorylase Kinase, domain 1"/>
    <property type="match status" value="1"/>
</dbReference>
<dbReference type="RefSeq" id="WP_146395912.1">
    <property type="nucleotide sequence ID" value="NZ_SJPQ01000001.1"/>
</dbReference>
<name>A0A5C5ZSW5_9BACT</name>
<keyword evidence="2" id="KW-0677">Repeat</keyword>
<evidence type="ECO:0000256" key="2">
    <source>
        <dbReference type="ARBA" id="ARBA00022737"/>
    </source>
</evidence>
<dbReference type="SMART" id="SM00320">
    <property type="entry name" value="WD40"/>
    <property type="match status" value="19"/>
</dbReference>
<dbReference type="SUPFAM" id="SSF50978">
    <property type="entry name" value="WD40 repeat-like"/>
    <property type="match status" value="1"/>
</dbReference>
<feature type="binding site" evidence="6">
    <location>
        <position position="235"/>
    </location>
    <ligand>
        <name>ATP</name>
        <dbReference type="ChEBI" id="CHEBI:30616"/>
    </ligand>
</feature>
<dbReference type="InterPro" id="IPR001680">
    <property type="entry name" value="WD40_rpt"/>
</dbReference>
<dbReference type="GO" id="GO:0005524">
    <property type="term" value="F:ATP binding"/>
    <property type="evidence" value="ECO:0007669"/>
    <property type="project" value="UniProtKB-UniRule"/>
</dbReference>